<gene>
    <name evidence="1" type="primary">ORF83397</name>
</gene>
<organism evidence="1">
    <name type="scientific">Arion vulgaris</name>
    <dbReference type="NCBI Taxonomy" id="1028688"/>
    <lineage>
        <taxon>Eukaryota</taxon>
        <taxon>Metazoa</taxon>
        <taxon>Spiralia</taxon>
        <taxon>Lophotrochozoa</taxon>
        <taxon>Mollusca</taxon>
        <taxon>Gastropoda</taxon>
        <taxon>Heterobranchia</taxon>
        <taxon>Euthyneura</taxon>
        <taxon>Panpulmonata</taxon>
        <taxon>Eupulmonata</taxon>
        <taxon>Stylommatophora</taxon>
        <taxon>Helicina</taxon>
        <taxon>Arionoidea</taxon>
        <taxon>Arionidae</taxon>
        <taxon>Arion</taxon>
    </lineage>
</organism>
<proteinExistence type="predicted"/>
<dbReference type="AlphaFoldDB" id="A0A0B6ZWB5"/>
<reference evidence="1" key="1">
    <citation type="submission" date="2014-12" db="EMBL/GenBank/DDBJ databases">
        <title>Insight into the proteome of Arion vulgaris.</title>
        <authorList>
            <person name="Aradska J."/>
            <person name="Bulat T."/>
            <person name="Smidak R."/>
            <person name="Sarate P."/>
            <person name="Gangsoo J."/>
            <person name="Sialana F."/>
            <person name="Bilban M."/>
            <person name="Lubec G."/>
        </authorList>
    </citation>
    <scope>NUCLEOTIDE SEQUENCE</scope>
    <source>
        <tissue evidence="1">Skin</tissue>
    </source>
</reference>
<accession>A0A0B6ZWB5</accession>
<name>A0A0B6ZWB5_9EUPU</name>
<protein>
    <submittedName>
        <fullName evidence="1">Uncharacterized protein</fullName>
    </submittedName>
</protein>
<sequence>MLNYKLLVSNQSYLDTVMCLTKTYHPVLSRHIKQQKYNTTISLVTFSSVSSFLLPLPSLSLSQKYISPPHPTPLSVVDVLVS</sequence>
<evidence type="ECO:0000313" key="1">
    <source>
        <dbReference type="EMBL" id="CEK72662.1"/>
    </source>
</evidence>
<dbReference type="EMBL" id="HACG01025797">
    <property type="protein sequence ID" value="CEK72662.1"/>
    <property type="molecule type" value="Transcribed_RNA"/>
</dbReference>